<dbReference type="RefSeq" id="WP_193661846.1">
    <property type="nucleotide sequence ID" value="NZ_BAAAMM010000013.1"/>
</dbReference>
<protein>
    <submittedName>
        <fullName evidence="1">Uncharacterized protein</fullName>
    </submittedName>
</protein>
<gene>
    <name evidence="1" type="ORF">V6R90_14180</name>
</gene>
<reference evidence="1 2" key="1">
    <citation type="submission" date="2024-02" db="EMBL/GenBank/DDBJ databases">
        <title>Full genome sequence of Nocardioides kribbensis.</title>
        <authorList>
            <person name="Poletto B.L."/>
            <person name="Silva G."/>
            <person name="Galante D."/>
            <person name="Campos K.R."/>
            <person name="Santos M.B.N."/>
            <person name="Sacchi C.T."/>
        </authorList>
    </citation>
    <scope>NUCLEOTIDE SEQUENCE [LARGE SCALE GENOMIC DNA]</scope>
    <source>
        <strain evidence="1 2">O4R</strain>
    </source>
</reference>
<organism evidence="1 2">
    <name type="scientific">Nocardioides kribbensis</name>
    <dbReference type="NCBI Taxonomy" id="305517"/>
    <lineage>
        <taxon>Bacteria</taxon>
        <taxon>Bacillati</taxon>
        <taxon>Actinomycetota</taxon>
        <taxon>Actinomycetes</taxon>
        <taxon>Propionibacteriales</taxon>
        <taxon>Nocardioidaceae</taxon>
        <taxon>Nocardioides</taxon>
    </lineage>
</organism>
<accession>A0ABV1P0Y8</accession>
<keyword evidence="2" id="KW-1185">Reference proteome</keyword>
<comment type="caution">
    <text evidence="1">The sequence shown here is derived from an EMBL/GenBank/DDBJ whole genome shotgun (WGS) entry which is preliminary data.</text>
</comment>
<dbReference type="Proteomes" id="UP001482520">
    <property type="component" value="Unassembled WGS sequence"/>
</dbReference>
<evidence type="ECO:0000313" key="1">
    <source>
        <dbReference type="EMBL" id="MEQ7848428.1"/>
    </source>
</evidence>
<sequence length="214" mass="22411">MGLRGALVAMALAVVGALAGGLVAGSRSDAPAAFGPPVPVAAASPAVPTDPPVEISPDPDYPALVRGLPTTRVVVGTAPFTLSVPIPDGWVRSDSAAGEWRWFPGPPDDVKYTYFLRVRLIGNDYQSIESALTSRIAALESATAVEDLDVEYRSRDTFVSTYVEGGYKRVSYERFIGTGPADPTAYASIAVIGRESDRDGLSALLEKVTAGARA</sequence>
<dbReference type="EMBL" id="JBEGDP010000017">
    <property type="protein sequence ID" value="MEQ7848428.1"/>
    <property type="molecule type" value="Genomic_DNA"/>
</dbReference>
<name>A0ABV1P0Y8_9ACTN</name>
<evidence type="ECO:0000313" key="2">
    <source>
        <dbReference type="Proteomes" id="UP001482520"/>
    </source>
</evidence>
<proteinExistence type="predicted"/>